<feature type="region of interest" description="Disordered" evidence="5">
    <location>
        <begin position="225"/>
        <end position="253"/>
    </location>
</feature>
<dbReference type="EMBL" id="JAAQHG020000007">
    <property type="protein sequence ID" value="KAL1588374.1"/>
    <property type="molecule type" value="Genomic_DNA"/>
</dbReference>
<comment type="caution">
    <text evidence="7">The sequence shown here is derived from an EMBL/GenBank/DDBJ whole genome shotgun (WGS) entry which is preliminary data.</text>
</comment>
<dbReference type="GO" id="GO:0005739">
    <property type="term" value="C:mitochondrion"/>
    <property type="evidence" value="ECO:0007669"/>
    <property type="project" value="UniProtKB-SubCell"/>
</dbReference>
<evidence type="ECO:0000259" key="6">
    <source>
        <dbReference type="SMART" id="SM01238"/>
    </source>
</evidence>
<dbReference type="RefSeq" id="XP_069231479.1">
    <property type="nucleotide sequence ID" value="XM_069371609.1"/>
</dbReference>
<evidence type="ECO:0000256" key="1">
    <source>
        <dbReference type="ARBA" id="ARBA00004173"/>
    </source>
</evidence>
<gene>
    <name evidence="7" type="ORF">WHR41_03003</name>
</gene>
<evidence type="ECO:0000256" key="3">
    <source>
        <dbReference type="ARBA" id="ARBA00023128"/>
    </source>
</evidence>
<keyword evidence="3" id="KW-0496">Mitochondrion</keyword>
<reference evidence="7 8" key="1">
    <citation type="journal article" date="2020" name="Microbiol. Resour. Announc.">
        <title>Draft Genome Sequence of a Cladosporium Species Isolated from the Mesophotic Ascidian Didemnum maculosum.</title>
        <authorList>
            <person name="Gioti A."/>
            <person name="Siaperas R."/>
            <person name="Nikolaivits E."/>
            <person name="Le Goff G."/>
            <person name="Ouazzani J."/>
            <person name="Kotoulas G."/>
            <person name="Topakas E."/>
        </authorList>
    </citation>
    <scope>NUCLEOTIDE SEQUENCE [LARGE SCALE GENOMIC DNA]</scope>
    <source>
        <strain evidence="7 8">TM138-S3</strain>
    </source>
</reference>
<protein>
    <recommendedName>
        <fullName evidence="4">Small ribosomal subunit protein mS41</fullName>
    </recommendedName>
</protein>
<proteinExistence type="inferred from homology"/>
<dbReference type="InterPro" id="IPR039603">
    <property type="entry name" value="Ribosomal_mS41"/>
</dbReference>
<dbReference type="InterPro" id="IPR019083">
    <property type="entry name" value="SAM_Ribosomal_mS41"/>
</dbReference>
<accession>A0AB34KTP6</accession>
<dbReference type="PANTHER" id="PTHR28235:SF1">
    <property type="entry name" value="SMALL RIBOSOMAL SUBUNIT PROTEIN MS41"/>
    <property type="match status" value="1"/>
</dbReference>
<feature type="domain" description="Small ribosomal subunit protein mS41 SAM" evidence="6">
    <location>
        <begin position="47"/>
        <end position="103"/>
    </location>
</feature>
<evidence type="ECO:0000256" key="5">
    <source>
        <dbReference type="SAM" id="MobiDB-lite"/>
    </source>
</evidence>
<name>A0AB34KTP6_9PEZI</name>
<keyword evidence="8" id="KW-1185">Reference proteome</keyword>
<dbReference type="PANTHER" id="PTHR28235">
    <property type="entry name" value="PROTEIN FYV4, MITOCHONDRIAL"/>
    <property type="match status" value="1"/>
</dbReference>
<dbReference type="Pfam" id="PF09597">
    <property type="entry name" value="SAM_Ribosomal_mS41"/>
    <property type="match status" value="1"/>
</dbReference>
<evidence type="ECO:0000256" key="4">
    <source>
        <dbReference type="ARBA" id="ARBA00035129"/>
    </source>
</evidence>
<evidence type="ECO:0000313" key="7">
    <source>
        <dbReference type="EMBL" id="KAL1588374.1"/>
    </source>
</evidence>
<comment type="similarity">
    <text evidence="2">Belongs to the mitochondrion-specific ribosomal protein mS41 family.</text>
</comment>
<dbReference type="SMART" id="SM01238">
    <property type="entry name" value="IGR"/>
    <property type="match status" value="1"/>
</dbReference>
<dbReference type="AlphaFoldDB" id="A0AB34KTP6"/>
<evidence type="ECO:0000256" key="2">
    <source>
        <dbReference type="ARBA" id="ARBA00010492"/>
    </source>
</evidence>
<evidence type="ECO:0000313" key="8">
    <source>
        <dbReference type="Proteomes" id="UP000803884"/>
    </source>
</evidence>
<dbReference type="Proteomes" id="UP000803884">
    <property type="component" value="Unassembled WGS sequence"/>
</dbReference>
<sequence length="253" mass="28190">MASARPFAMLRLPAIARQPVCLQCRFLHAGNPTTPRIPRPTPFVPDPQTFLTLIGRNMAQHAAKIPTWDALFTLSSAQLRESGIEPARARRYLLWWRERFRNGLMGVGGDLQEVEKGVAELRIVEVPSERPGDQMATLSKDPGTRKMVVNTPVTVAAMPDPANPQESARDISIIPPPKIDAAKARPVKEMKIVRGNTIGGTGVEYIKGHPGVARLRVQDGLWEQRRGHKVDGGERRRAEVRAKRRAQERKNAR</sequence>
<comment type="subcellular location">
    <subcellularLocation>
        <location evidence="1">Mitochondrion</location>
    </subcellularLocation>
</comment>
<dbReference type="GeneID" id="96004447"/>
<feature type="compositionally biased region" description="Basic and acidic residues" evidence="5">
    <location>
        <begin position="225"/>
        <end position="241"/>
    </location>
</feature>
<organism evidence="7 8">
    <name type="scientific">Cladosporium halotolerans</name>
    <dbReference type="NCBI Taxonomy" id="1052096"/>
    <lineage>
        <taxon>Eukaryota</taxon>
        <taxon>Fungi</taxon>
        <taxon>Dikarya</taxon>
        <taxon>Ascomycota</taxon>
        <taxon>Pezizomycotina</taxon>
        <taxon>Dothideomycetes</taxon>
        <taxon>Dothideomycetidae</taxon>
        <taxon>Cladosporiales</taxon>
        <taxon>Cladosporiaceae</taxon>
        <taxon>Cladosporium</taxon>
    </lineage>
</organism>